<dbReference type="STRING" id="298654.FraEuI1c_6870"/>
<evidence type="ECO:0000313" key="14">
    <source>
        <dbReference type="EMBL" id="ADP84839.1"/>
    </source>
</evidence>
<dbReference type="InterPro" id="IPR013154">
    <property type="entry name" value="ADH-like_N"/>
</dbReference>
<evidence type="ECO:0000259" key="13">
    <source>
        <dbReference type="Pfam" id="PF08240"/>
    </source>
</evidence>
<protein>
    <recommendedName>
        <fullName evidence="10">Probable alcohol dehydrogenase AdhA</fullName>
        <ecNumber evidence="3">1.1.1.1</ecNumber>
    </recommendedName>
</protein>
<dbReference type="Gene3D" id="3.40.50.720">
    <property type="entry name" value="NAD(P)-binding Rossmann-like Domain"/>
    <property type="match status" value="1"/>
</dbReference>
<evidence type="ECO:0000256" key="2">
    <source>
        <dbReference type="ARBA" id="ARBA00008072"/>
    </source>
</evidence>
<keyword evidence="5 11" id="KW-0862">Zinc</keyword>
<dbReference type="InParanoid" id="E3IUM3"/>
<organism evidence="14 15">
    <name type="scientific">Pseudofrankia inefficax (strain DSM 45817 / CECT 9037 / DDB 130130 / EuI1c)</name>
    <name type="common">Frankia inefficax</name>
    <dbReference type="NCBI Taxonomy" id="298654"/>
    <lineage>
        <taxon>Bacteria</taxon>
        <taxon>Bacillati</taxon>
        <taxon>Actinomycetota</taxon>
        <taxon>Actinomycetes</taxon>
        <taxon>Frankiales</taxon>
        <taxon>Frankiaceae</taxon>
        <taxon>Pseudofrankia</taxon>
    </lineage>
</organism>
<evidence type="ECO:0000256" key="4">
    <source>
        <dbReference type="ARBA" id="ARBA00022723"/>
    </source>
</evidence>
<dbReference type="FunCoup" id="E3IUM3">
    <property type="interactions" value="73"/>
</dbReference>
<dbReference type="InterPro" id="IPR011032">
    <property type="entry name" value="GroES-like_sf"/>
</dbReference>
<gene>
    <name evidence="14" type="ordered locus">FraEuI1c_6870</name>
</gene>
<dbReference type="InterPro" id="IPR013149">
    <property type="entry name" value="ADH-like_C"/>
</dbReference>
<dbReference type="AlphaFoldDB" id="E3IUM3"/>
<name>E3IUM3_PSEI1</name>
<dbReference type="PANTHER" id="PTHR42940:SF8">
    <property type="entry name" value="VACUOLAR PROTEIN SORTING-ASSOCIATED PROTEIN 11"/>
    <property type="match status" value="1"/>
</dbReference>
<evidence type="ECO:0000256" key="8">
    <source>
        <dbReference type="ARBA" id="ARBA00049164"/>
    </source>
</evidence>
<dbReference type="EMBL" id="CP002299">
    <property type="protein sequence ID" value="ADP84839.1"/>
    <property type="molecule type" value="Genomic_DNA"/>
</dbReference>
<dbReference type="KEGG" id="fri:FraEuI1c_6870"/>
<evidence type="ECO:0000256" key="7">
    <source>
        <dbReference type="ARBA" id="ARBA00023027"/>
    </source>
</evidence>
<dbReference type="Gene3D" id="3.90.180.10">
    <property type="entry name" value="Medium-chain alcohol dehydrogenases, catalytic domain"/>
    <property type="match status" value="1"/>
</dbReference>
<accession>E3IUM3</accession>
<keyword evidence="7" id="KW-0520">NAD</keyword>
<sequence length="348" mass="35920">MTAGPVMSGWQVAAPGPAAGGPLRRVEVPVPEPGPGQVRVRVLACGVCRTDLHLAEGDLAPHRPFTIPGHEVVGRLDAVGPGVDAAALWPGLGPDGRLGIAWLAGTDGSCRYCRRGHENLCPASTYTGWDVDGGYAEYAVVSAGYAYRLPSGYGDGELAPLLCAGIVGYRALRRAQLPPGGRLGIYGFGASAHLAAQVALAEGATVHVMTRSADAQRLATELGAASVTGAYDAPPEPLDAAVLFAPVGELVPVALEALDRGGTLSIAGIHLSDVPTLNYQRQLFQERSVRSTTANTRADGREFLEIAARHRLAVTVAAYPLAAADQALTDLAADRVTGAAVLFPDPAS</sequence>
<feature type="domain" description="Alcohol dehydrogenase-like N-terminal" evidence="13">
    <location>
        <begin position="34"/>
        <end position="150"/>
    </location>
</feature>
<reference evidence="14 15" key="1">
    <citation type="submission" date="2010-10" db="EMBL/GenBank/DDBJ databases">
        <title>Complete sequence of Frankia sp. EuI1c.</title>
        <authorList>
            <consortium name="US DOE Joint Genome Institute"/>
            <person name="Lucas S."/>
            <person name="Copeland A."/>
            <person name="Lapidus A."/>
            <person name="Cheng J.-F."/>
            <person name="Bruce D."/>
            <person name="Goodwin L."/>
            <person name="Pitluck S."/>
            <person name="Chertkov O."/>
            <person name="Detter J.C."/>
            <person name="Han C."/>
            <person name="Tapia R."/>
            <person name="Land M."/>
            <person name="Hauser L."/>
            <person name="Jeffries C."/>
            <person name="Kyrpides N."/>
            <person name="Ivanova N."/>
            <person name="Mikhailova N."/>
            <person name="Beauchemin N."/>
            <person name="Sen A."/>
            <person name="Sur S.A."/>
            <person name="Gtari M."/>
            <person name="Wall L."/>
            <person name="Tisa L."/>
            <person name="Woyke T."/>
        </authorList>
    </citation>
    <scope>NUCLEOTIDE SEQUENCE [LARGE SCALE GENOMIC DNA]</scope>
    <source>
        <strain evidence="15">DSM 45817 / CECT 9037 / EuI1c</strain>
    </source>
</reference>
<dbReference type="Proteomes" id="UP000002484">
    <property type="component" value="Chromosome"/>
</dbReference>
<evidence type="ECO:0000256" key="11">
    <source>
        <dbReference type="RuleBase" id="RU361277"/>
    </source>
</evidence>
<dbReference type="InterPro" id="IPR014187">
    <property type="entry name" value="ADH_Zn_typ-2"/>
</dbReference>
<keyword evidence="4 11" id="KW-0479">Metal-binding</keyword>
<dbReference type="CDD" id="cd08298">
    <property type="entry name" value="CAD2"/>
    <property type="match status" value="1"/>
</dbReference>
<keyword evidence="15" id="KW-1185">Reference proteome</keyword>
<dbReference type="EC" id="1.1.1.1" evidence="3"/>
<keyword evidence="6" id="KW-0560">Oxidoreductase</keyword>
<dbReference type="GO" id="GO:0008270">
    <property type="term" value="F:zinc ion binding"/>
    <property type="evidence" value="ECO:0007669"/>
    <property type="project" value="InterPro"/>
</dbReference>
<dbReference type="Pfam" id="PF08240">
    <property type="entry name" value="ADH_N"/>
    <property type="match status" value="1"/>
</dbReference>
<evidence type="ECO:0000259" key="12">
    <source>
        <dbReference type="Pfam" id="PF00107"/>
    </source>
</evidence>
<comment type="catalytic activity">
    <reaction evidence="9">
        <text>a primary alcohol + NAD(+) = an aldehyde + NADH + H(+)</text>
        <dbReference type="Rhea" id="RHEA:10736"/>
        <dbReference type="ChEBI" id="CHEBI:15378"/>
        <dbReference type="ChEBI" id="CHEBI:15734"/>
        <dbReference type="ChEBI" id="CHEBI:17478"/>
        <dbReference type="ChEBI" id="CHEBI:57540"/>
        <dbReference type="ChEBI" id="CHEBI:57945"/>
        <dbReference type="EC" id="1.1.1.1"/>
    </reaction>
</comment>
<dbReference type="SUPFAM" id="SSF51735">
    <property type="entry name" value="NAD(P)-binding Rossmann-fold domains"/>
    <property type="match status" value="1"/>
</dbReference>
<comment type="cofactor">
    <cofactor evidence="1 11">
        <name>Zn(2+)</name>
        <dbReference type="ChEBI" id="CHEBI:29105"/>
    </cofactor>
</comment>
<dbReference type="eggNOG" id="COG1064">
    <property type="taxonomic scope" value="Bacteria"/>
</dbReference>
<comment type="similarity">
    <text evidence="2 11">Belongs to the zinc-containing alcohol dehydrogenase family.</text>
</comment>
<evidence type="ECO:0000256" key="1">
    <source>
        <dbReference type="ARBA" id="ARBA00001947"/>
    </source>
</evidence>
<dbReference type="Pfam" id="PF00107">
    <property type="entry name" value="ADH_zinc_N"/>
    <property type="match status" value="1"/>
</dbReference>
<evidence type="ECO:0000256" key="9">
    <source>
        <dbReference type="ARBA" id="ARBA00049243"/>
    </source>
</evidence>
<comment type="catalytic activity">
    <reaction evidence="8">
        <text>a secondary alcohol + NAD(+) = a ketone + NADH + H(+)</text>
        <dbReference type="Rhea" id="RHEA:10740"/>
        <dbReference type="ChEBI" id="CHEBI:15378"/>
        <dbReference type="ChEBI" id="CHEBI:17087"/>
        <dbReference type="ChEBI" id="CHEBI:35681"/>
        <dbReference type="ChEBI" id="CHEBI:57540"/>
        <dbReference type="ChEBI" id="CHEBI:57945"/>
        <dbReference type="EC" id="1.1.1.1"/>
    </reaction>
</comment>
<evidence type="ECO:0000256" key="5">
    <source>
        <dbReference type="ARBA" id="ARBA00022833"/>
    </source>
</evidence>
<dbReference type="GO" id="GO:0004022">
    <property type="term" value="F:alcohol dehydrogenase (NAD+) activity"/>
    <property type="evidence" value="ECO:0007669"/>
    <property type="project" value="UniProtKB-EC"/>
</dbReference>
<proteinExistence type="inferred from homology"/>
<dbReference type="SUPFAM" id="SSF50129">
    <property type="entry name" value="GroES-like"/>
    <property type="match status" value="1"/>
</dbReference>
<dbReference type="GO" id="GO:0005737">
    <property type="term" value="C:cytoplasm"/>
    <property type="evidence" value="ECO:0007669"/>
    <property type="project" value="TreeGrafter"/>
</dbReference>
<evidence type="ECO:0000256" key="10">
    <source>
        <dbReference type="ARBA" id="ARBA00068251"/>
    </source>
</evidence>
<dbReference type="FunFam" id="3.40.50.720:FF:000275">
    <property type="entry name" value="Alcohol dehydrogenase AdhA"/>
    <property type="match status" value="1"/>
</dbReference>
<dbReference type="PROSITE" id="PS00059">
    <property type="entry name" value="ADH_ZINC"/>
    <property type="match status" value="1"/>
</dbReference>
<feature type="domain" description="Alcohol dehydrogenase-like C-terminal" evidence="12">
    <location>
        <begin position="193"/>
        <end position="307"/>
    </location>
</feature>
<evidence type="ECO:0000313" key="15">
    <source>
        <dbReference type="Proteomes" id="UP000002484"/>
    </source>
</evidence>
<evidence type="ECO:0000256" key="6">
    <source>
        <dbReference type="ARBA" id="ARBA00023002"/>
    </source>
</evidence>
<evidence type="ECO:0000256" key="3">
    <source>
        <dbReference type="ARBA" id="ARBA00013190"/>
    </source>
</evidence>
<dbReference type="HOGENOM" id="CLU_026673_20_7_11"/>
<dbReference type="InterPro" id="IPR002328">
    <property type="entry name" value="ADH_Zn_CS"/>
</dbReference>
<dbReference type="PANTHER" id="PTHR42940">
    <property type="entry name" value="ALCOHOL DEHYDROGENASE 1-RELATED"/>
    <property type="match status" value="1"/>
</dbReference>
<dbReference type="NCBIfam" id="TIGR02822">
    <property type="entry name" value="adh_fam_2"/>
    <property type="match status" value="1"/>
</dbReference>
<dbReference type="InterPro" id="IPR036291">
    <property type="entry name" value="NAD(P)-bd_dom_sf"/>
</dbReference>